<feature type="region of interest" description="Disordered" evidence="1">
    <location>
        <begin position="1"/>
        <end position="23"/>
    </location>
</feature>
<dbReference type="GeneID" id="54562339"/>
<dbReference type="AlphaFoldDB" id="A0A6A6C254"/>
<dbReference type="Proteomes" id="UP000799537">
    <property type="component" value="Unassembled WGS sequence"/>
</dbReference>
<dbReference type="PANTHER" id="PTHR38111:SF2">
    <property type="entry name" value="FINGER DOMAIN PROTEIN, PUTATIVE (AFU_ORTHOLOGUE AFUA_1G01560)-RELATED"/>
    <property type="match status" value="1"/>
</dbReference>
<protein>
    <recommendedName>
        <fullName evidence="4">Transcription factor domain-containing protein</fullName>
    </recommendedName>
</protein>
<evidence type="ECO:0008006" key="4">
    <source>
        <dbReference type="Google" id="ProtNLM"/>
    </source>
</evidence>
<proteinExistence type="predicted"/>
<accession>A0A6A6C254</accession>
<dbReference type="RefSeq" id="XP_033662066.1">
    <property type="nucleotide sequence ID" value="XM_033809067.1"/>
</dbReference>
<reference evidence="2" key="1">
    <citation type="journal article" date="2020" name="Stud. Mycol.">
        <title>101 Dothideomycetes genomes: a test case for predicting lifestyles and emergence of pathogens.</title>
        <authorList>
            <person name="Haridas S."/>
            <person name="Albert R."/>
            <person name="Binder M."/>
            <person name="Bloem J."/>
            <person name="Labutti K."/>
            <person name="Salamov A."/>
            <person name="Andreopoulos B."/>
            <person name="Baker S."/>
            <person name="Barry K."/>
            <person name="Bills G."/>
            <person name="Bluhm B."/>
            <person name="Cannon C."/>
            <person name="Castanera R."/>
            <person name="Culley D."/>
            <person name="Daum C."/>
            <person name="Ezra D."/>
            <person name="Gonzalez J."/>
            <person name="Henrissat B."/>
            <person name="Kuo A."/>
            <person name="Liang C."/>
            <person name="Lipzen A."/>
            <person name="Lutzoni F."/>
            <person name="Magnuson J."/>
            <person name="Mondo S."/>
            <person name="Nolan M."/>
            <person name="Ohm R."/>
            <person name="Pangilinan J."/>
            <person name="Park H.-J."/>
            <person name="Ramirez L."/>
            <person name="Alfaro M."/>
            <person name="Sun H."/>
            <person name="Tritt A."/>
            <person name="Yoshinaga Y."/>
            <person name="Zwiers L.-H."/>
            <person name="Turgeon B."/>
            <person name="Goodwin S."/>
            <person name="Spatafora J."/>
            <person name="Crous P."/>
            <person name="Grigoriev I."/>
        </authorList>
    </citation>
    <scope>NUCLEOTIDE SEQUENCE</scope>
    <source>
        <strain evidence="2">ATCC 36951</strain>
    </source>
</reference>
<evidence type="ECO:0000256" key="1">
    <source>
        <dbReference type="SAM" id="MobiDB-lite"/>
    </source>
</evidence>
<sequence>MSAAAHWKHQQAGGSNKREKHDRPLPAFCKDCLERRKDDDDPQALCETCATFRLDGDGESDKTLATWYSKIDQSAVERIQLLNTFLNEHYPSSVEPEVYLARHMSLFMNLPLVDISSPMMSSAVDTLCLAHLGTNRKDQRLLHASQTAYGRVLASIMQAVSGKGGKKQYTPRDVIASCLLMSVYNDGSPGEIRARNYATHLFGAAQYAQACGPNCLDPERPFDQKVLMWVRFQTLFVCAAKRKKFFWEERRWRDKEDRFPPGGSRDWFPLLVPLPGMLERSDPFLKINAATPPRLQQVFKLCVELDSYRERLLSWVETDFAGRPGIAAITDPENFDFEIEEHCFITTSSTFTTFHVFVNPAHAMRCIVSWILALISDCTLLRLIRTYPAATTFLKRSFHEIEQKAYFTACDICKSVYYYSVLNSLAYAHMLYVFIDLTKTFFEEYGGEKEIGWCQACMIATKLRIERPSKDESGKGSTRRRGTLCRVGDLLGGFERACRYRSGPVVRPRDCEATQQIEGG</sequence>
<dbReference type="EMBL" id="ML993621">
    <property type="protein sequence ID" value="KAF2161177.1"/>
    <property type="molecule type" value="Genomic_DNA"/>
</dbReference>
<gene>
    <name evidence="2" type="ORF">M409DRAFT_28505</name>
</gene>
<dbReference type="OrthoDB" id="3632729at2759"/>
<name>A0A6A6C254_ZASCE</name>
<organism evidence="2 3">
    <name type="scientific">Zasmidium cellare ATCC 36951</name>
    <dbReference type="NCBI Taxonomy" id="1080233"/>
    <lineage>
        <taxon>Eukaryota</taxon>
        <taxon>Fungi</taxon>
        <taxon>Dikarya</taxon>
        <taxon>Ascomycota</taxon>
        <taxon>Pezizomycotina</taxon>
        <taxon>Dothideomycetes</taxon>
        <taxon>Dothideomycetidae</taxon>
        <taxon>Mycosphaerellales</taxon>
        <taxon>Mycosphaerellaceae</taxon>
        <taxon>Zasmidium</taxon>
    </lineage>
</organism>
<evidence type="ECO:0000313" key="2">
    <source>
        <dbReference type="EMBL" id="KAF2161177.1"/>
    </source>
</evidence>
<evidence type="ECO:0000313" key="3">
    <source>
        <dbReference type="Proteomes" id="UP000799537"/>
    </source>
</evidence>
<dbReference type="InterPro" id="IPR053178">
    <property type="entry name" value="Osmoadaptation_assoc"/>
</dbReference>
<keyword evidence="3" id="KW-1185">Reference proteome</keyword>
<dbReference type="PANTHER" id="PTHR38111">
    <property type="entry name" value="ZN(2)-C6 FUNGAL-TYPE DOMAIN-CONTAINING PROTEIN-RELATED"/>
    <property type="match status" value="1"/>
</dbReference>